<organism evidence="2 3">
    <name type="scientific">Microbulbifer rhizosphaerae</name>
    <dbReference type="NCBI Taxonomy" id="1562603"/>
    <lineage>
        <taxon>Bacteria</taxon>
        <taxon>Pseudomonadati</taxon>
        <taxon>Pseudomonadota</taxon>
        <taxon>Gammaproteobacteria</taxon>
        <taxon>Cellvibrionales</taxon>
        <taxon>Microbulbiferaceae</taxon>
        <taxon>Microbulbifer</taxon>
    </lineage>
</organism>
<feature type="transmembrane region" description="Helical" evidence="1">
    <location>
        <begin position="6"/>
        <end position="38"/>
    </location>
</feature>
<name>A0A7W4WB90_9GAMM</name>
<keyword evidence="3" id="KW-1185">Reference proteome</keyword>
<dbReference type="RefSeq" id="WP_183457953.1">
    <property type="nucleotide sequence ID" value="NZ_JACHWZ010000005.1"/>
</dbReference>
<feature type="transmembrane region" description="Helical" evidence="1">
    <location>
        <begin position="50"/>
        <end position="74"/>
    </location>
</feature>
<keyword evidence="1" id="KW-0812">Transmembrane</keyword>
<dbReference type="EMBL" id="JACHWZ010000005">
    <property type="protein sequence ID" value="MBB3060503.1"/>
    <property type="molecule type" value="Genomic_DNA"/>
</dbReference>
<proteinExistence type="predicted"/>
<keyword evidence="1" id="KW-1133">Transmembrane helix</keyword>
<evidence type="ECO:0000313" key="2">
    <source>
        <dbReference type="EMBL" id="MBB3060503.1"/>
    </source>
</evidence>
<dbReference type="AlphaFoldDB" id="A0A7W4WB90"/>
<evidence type="ECO:0008006" key="4">
    <source>
        <dbReference type="Google" id="ProtNLM"/>
    </source>
</evidence>
<protein>
    <recommendedName>
        <fullName evidence="4">DUF2784 domain-containing protein</fullName>
    </recommendedName>
</protein>
<accession>A0A7W4WB90</accession>
<evidence type="ECO:0000256" key="1">
    <source>
        <dbReference type="SAM" id="Phobius"/>
    </source>
</evidence>
<reference evidence="2 3" key="1">
    <citation type="submission" date="2020-08" db="EMBL/GenBank/DDBJ databases">
        <title>Genomic Encyclopedia of Type Strains, Phase III (KMG-III): the genomes of soil and plant-associated and newly described type strains.</title>
        <authorList>
            <person name="Whitman W."/>
        </authorList>
    </citation>
    <scope>NUCLEOTIDE SEQUENCE [LARGE SCALE GENOMIC DNA]</scope>
    <source>
        <strain evidence="2 3">CECT 8799</strain>
    </source>
</reference>
<sequence length="137" mass="15954">MEYQSLYLLAADVILLLHTLFVAFVVLGVLLIFVGKFLRWHWVRNPWFRLAHLAAIGVVVAESWAGVICPFTVWEMALRAKAGETVYTGSFISHWLEMLLYYQAPAWVFRLVYSAFGLLVLASWYWVRPRSFGRRRV</sequence>
<dbReference type="InterPro" id="IPR021218">
    <property type="entry name" value="DUF2784"/>
</dbReference>
<dbReference type="Pfam" id="PF10861">
    <property type="entry name" value="DUF2784"/>
    <property type="match status" value="1"/>
</dbReference>
<keyword evidence="1" id="KW-0472">Membrane</keyword>
<feature type="transmembrane region" description="Helical" evidence="1">
    <location>
        <begin position="107"/>
        <end position="127"/>
    </location>
</feature>
<gene>
    <name evidence="2" type="ORF">FHS09_001322</name>
</gene>
<evidence type="ECO:0000313" key="3">
    <source>
        <dbReference type="Proteomes" id="UP000535937"/>
    </source>
</evidence>
<dbReference type="Proteomes" id="UP000535937">
    <property type="component" value="Unassembled WGS sequence"/>
</dbReference>
<comment type="caution">
    <text evidence="2">The sequence shown here is derived from an EMBL/GenBank/DDBJ whole genome shotgun (WGS) entry which is preliminary data.</text>
</comment>